<organism evidence="2 3">
    <name type="scientific">Hericium alpestre</name>
    <dbReference type="NCBI Taxonomy" id="135208"/>
    <lineage>
        <taxon>Eukaryota</taxon>
        <taxon>Fungi</taxon>
        <taxon>Dikarya</taxon>
        <taxon>Basidiomycota</taxon>
        <taxon>Agaricomycotina</taxon>
        <taxon>Agaricomycetes</taxon>
        <taxon>Russulales</taxon>
        <taxon>Hericiaceae</taxon>
        <taxon>Hericium</taxon>
    </lineage>
</organism>
<feature type="region of interest" description="Disordered" evidence="1">
    <location>
        <begin position="172"/>
        <end position="195"/>
    </location>
</feature>
<dbReference type="Proteomes" id="UP000298061">
    <property type="component" value="Unassembled WGS sequence"/>
</dbReference>
<protein>
    <submittedName>
        <fullName evidence="2">Uncharacterized protein</fullName>
    </submittedName>
</protein>
<accession>A0A4Y9ZTC1</accession>
<dbReference type="AlphaFoldDB" id="A0A4Y9ZTC1"/>
<evidence type="ECO:0000256" key="1">
    <source>
        <dbReference type="SAM" id="MobiDB-lite"/>
    </source>
</evidence>
<feature type="region of interest" description="Disordered" evidence="1">
    <location>
        <begin position="124"/>
        <end position="147"/>
    </location>
</feature>
<gene>
    <name evidence="2" type="ORF">EWM64_g7275</name>
</gene>
<proteinExistence type="predicted"/>
<name>A0A4Y9ZTC1_9AGAM</name>
<evidence type="ECO:0000313" key="2">
    <source>
        <dbReference type="EMBL" id="TFY76738.1"/>
    </source>
</evidence>
<sequence>MQPAYRQPPSNHVSLDASRTHLVMPSGPATPAAQATAPLEDQVQQLINSTSAQRPLLRDNVQLMSALTSFCPEYTPAIINRLLATIDERTGDVRGLLVNQVLMQREIRDLKLLTAEISVKVAENCTNGGASGNSESGGGGEGRSRSNEHPMMKKLIHEMFWKLCGVDEDDEDDEDNIMLLPSPPAEHPDKVEQEG</sequence>
<reference evidence="2 3" key="1">
    <citation type="submission" date="2019-02" db="EMBL/GenBank/DDBJ databases">
        <title>Genome sequencing of the rare red list fungi Hericium alpestre (H. flagellum).</title>
        <authorList>
            <person name="Buettner E."/>
            <person name="Kellner H."/>
        </authorList>
    </citation>
    <scope>NUCLEOTIDE SEQUENCE [LARGE SCALE GENOMIC DNA]</scope>
    <source>
        <strain evidence="2 3">DSM 108284</strain>
    </source>
</reference>
<evidence type="ECO:0000313" key="3">
    <source>
        <dbReference type="Proteomes" id="UP000298061"/>
    </source>
</evidence>
<keyword evidence="3" id="KW-1185">Reference proteome</keyword>
<comment type="caution">
    <text evidence="2">The sequence shown here is derived from an EMBL/GenBank/DDBJ whole genome shotgun (WGS) entry which is preliminary data.</text>
</comment>
<feature type="compositionally biased region" description="Basic and acidic residues" evidence="1">
    <location>
        <begin position="186"/>
        <end position="195"/>
    </location>
</feature>
<feature type="compositionally biased region" description="Gly residues" evidence="1">
    <location>
        <begin position="129"/>
        <end position="141"/>
    </location>
</feature>
<dbReference type="EMBL" id="SFCI01001111">
    <property type="protein sequence ID" value="TFY76738.1"/>
    <property type="molecule type" value="Genomic_DNA"/>
</dbReference>